<sequence length="160" mass="19179">MFFSITAKPLTSKISWTVLSTTTRGIANIPHWEHHIRFDPAHGRKRPSQDVLDRFKRLNNGMWIRAHPGRNKLRYIKNEIFQETSDYFETCTKDECMMLDKLVTPFWLRRKHYPNDPYQPYHARHGLTSPRVDYKGRFVRERNKVLMDDTTAMKHFSDLQ</sequence>
<protein>
    <submittedName>
        <fullName evidence="2">Large ribosomal subunit protein bL35m</fullName>
    </submittedName>
</protein>
<evidence type="ECO:0000313" key="2">
    <source>
        <dbReference type="WBParaSite" id="PS1159_v2.g19178.t1"/>
    </source>
</evidence>
<dbReference type="Proteomes" id="UP000887580">
    <property type="component" value="Unplaced"/>
</dbReference>
<organism evidence="1 2">
    <name type="scientific">Panagrolaimus sp. PS1159</name>
    <dbReference type="NCBI Taxonomy" id="55785"/>
    <lineage>
        <taxon>Eukaryota</taxon>
        <taxon>Metazoa</taxon>
        <taxon>Ecdysozoa</taxon>
        <taxon>Nematoda</taxon>
        <taxon>Chromadorea</taxon>
        <taxon>Rhabditida</taxon>
        <taxon>Tylenchina</taxon>
        <taxon>Panagrolaimomorpha</taxon>
        <taxon>Panagrolaimoidea</taxon>
        <taxon>Panagrolaimidae</taxon>
        <taxon>Panagrolaimus</taxon>
    </lineage>
</organism>
<name>A0AC35FNS8_9BILA</name>
<proteinExistence type="predicted"/>
<dbReference type="WBParaSite" id="PS1159_v2.g19178.t1">
    <property type="protein sequence ID" value="PS1159_v2.g19178.t1"/>
    <property type="gene ID" value="PS1159_v2.g19178"/>
</dbReference>
<accession>A0AC35FNS8</accession>
<evidence type="ECO:0000313" key="1">
    <source>
        <dbReference type="Proteomes" id="UP000887580"/>
    </source>
</evidence>
<reference evidence="2" key="1">
    <citation type="submission" date="2022-11" db="UniProtKB">
        <authorList>
            <consortium name="WormBaseParasite"/>
        </authorList>
    </citation>
    <scope>IDENTIFICATION</scope>
</reference>